<comment type="caution">
    <text evidence="1">The sequence shown here is derived from an EMBL/GenBank/DDBJ whole genome shotgun (WGS) entry which is preliminary data.</text>
</comment>
<reference evidence="1 2" key="1">
    <citation type="journal article" date="2014" name="BMC Genomics">
        <title>Comparative genomics of the major fungal agents of human and animal Sporotrichosis: Sporothrix schenckii and Sporothrix brasiliensis.</title>
        <authorList>
            <person name="Teixeira M.M."/>
            <person name="de Almeida L.G."/>
            <person name="Kubitschek-Barreira P."/>
            <person name="Alves F.L."/>
            <person name="Kioshima E.S."/>
            <person name="Abadio A.K."/>
            <person name="Fernandes L."/>
            <person name="Derengowski L.S."/>
            <person name="Ferreira K.S."/>
            <person name="Souza R.C."/>
            <person name="Ruiz J.C."/>
            <person name="de Andrade N.C."/>
            <person name="Paes H.C."/>
            <person name="Nicola A.M."/>
            <person name="Albuquerque P."/>
            <person name="Gerber A.L."/>
            <person name="Martins V.P."/>
            <person name="Peconick L.D."/>
            <person name="Neto A.V."/>
            <person name="Chaucanez C.B."/>
            <person name="Silva P.A."/>
            <person name="Cunha O.L."/>
            <person name="de Oliveira F.F."/>
            <person name="dos Santos T.C."/>
            <person name="Barros A.L."/>
            <person name="Soares M.A."/>
            <person name="de Oliveira L.M."/>
            <person name="Marini M.M."/>
            <person name="Villalobos-Duno H."/>
            <person name="Cunha M.M."/>
            <person name="de Hoog S."/>
            <person name="da Silveira J.F."/>
            <person name="Henrissat B."/>
            <person name="Nino-Vega G.A."/>
            <person name="Cisalpino P.S."/>
            <person name="Mora-Montes H.M."/>
            <person name="Almeida S.R."/>
            <person name="Stajich J.E."/>
            <person name="Lopes-Bezerra L.M."/>
            <person name="Vasconcelos A.T."/>
            <person name="Felipe M.S."/>
        </authorList>
    </citation>
    <scope>NUCLEOTIDE SEQUENCE [LARGE SCALE GENOMIC DNA]</scope>
    <source>
        <strain evidence="1 2">1099-18</strain>
    </source>
</reference>
<dbReference type="KEGG" id="ssck:SPSK_01334"/>
<gene>
    <name evidence="1" type="ORF">SPSK_01334</name>
</gene>
<evidence type="ECO:0000313" key="1">
    <source>
        <dbReference type="EMBL" id="KJR81235.1"/>
    </source>
</evidence>
<dbReference type="EMBL" id="AXCR01000011">
    <property type="protein sequence ID" value="KJR81235.1"/>
    <property type="molecule type" value="Genomic_DNA"/>
</dbReference>
<dbReference type="AlphaFoldDB" id="A0A0F2LXL2"/>
<dbReference type="VEuPathDB" id="FungiDB:SPSK_01334"/>
<accession>A0A0F2LXL2</accession>
<dbReference type="RefSeq" id="XP_016583911.1">
    <property type="nucleotide sequence ID" value="XM_016728261.1"/>
</dbReference>
<dbReference type="Proteomes" id="UP000033710">
    <property type="component" value="Unassembled WGS sequence"/>
</dbReference>
<dbReference type="GeneID" id="27663538"/>
<proteinExistence type="predicted"/>
<name>A0A0F2LXL2_SPOSC</name>
<organism evidence="1 2">
    <name type="scientific">Sporothrix schenckii 1099-18</name>
    <dbReference type="NCBI Taxonomy" id="1397361"/>
    <lineage>
        <taxon>Eukaryota</taxon>
        <taxon>Fungi</taxon>
        <taxon>Dikarya</taxon>
        <taxon>Ascomycota</taxon>
        <taxon>Pezizomycotina</taxon>
        <taxon>Sordariomycetes</taxon>
        <taxon>Sordariomycetidae</taxon>
        <taxon>Ophiostomatales</taxon>
        <taxon>Ophiostomataceae</taxon>
        <taxon>Sporothrix</taxon>
    </lineage>
</organism>
<sequence length="81" mass="8756">MYIEPLDSNCHAGHDFGGSVGRSRGLKDQVLKHGPNLLFAFYRPSLTLHGCAFNAAASSCLSKLEPGAGDSWVTRTEYRTA</sequence>
<reference evidence="1 2" key="2">
    <citation type="journal article" date="2015" name="Eukaryot. Cell">
        <title>Asexual propagation of a virulent clone complex in a human and feline outbreak of sporotrichosis.</title>
        <authorList>
            <person name="Teixeira Mde M."/>
            <person name="Rodrigues A.M."/>
            <person name="Tsui C.K."/>
            <person name="de Almeida L.G."/>
            <person name="Van Diepeningen A.D."/>
            <person name="van den Ende B.G."/>
            <person name="Fernandes G.F."/>
            <person name="Kano R."/>
            <person name="Hamelin R.C."/>
            <person name="Lopes-Bezerra L.M."/>
            <person name="Vasconcelos A.T."/>
            <person name="de Hoog S."/>
            <person name="de Camargo Z.P."/>
            <person name="Felipe M.S."/>
        </authorList>
    </citation>
    <scope>NUCLEOTIDE SEQUENCE [LARGE SCALE GENOMIC DNA]</scope>
    <source>
        <strain evidence="1 2">1099-18</strain>
    </source>
</reference>
<evidence type="ECO:0000313" key="2">
    <source>
        <dbReference type="Proteomes" id="UP000033710"/>
    </source>
</evidence>
<protein>
    <submittedName>
        <fullName evidence="1">Uncharacterized protein</fullName>
    </submittedName>
</protein>